<organism evidence="9 10">
    <name type="scientific">Bythopirellula goksoeyrii</name>
    <dbReference type="NCBI Taxonomy" id="1400387"/>
    <lineage>
        <taxon>Bacteria</taxon>
        <taxon>Pseudomonadati</taxon>
        <taxon>Planctomycetota</taxon>
        <taxon>Planctomycetia</taxon>
        <taxon>Pirellulales</taxon>
        <taxon>Lacipirellulaceae</taxon>
        <taxon>Bythopirellula</taxon>
    </lineage>
</organism>
<feature type="domain" description="PPIase FKBP-type" evidence="8">
    <location>
        <begin position="143"/>
        <end position="229"/>
    </location>
</feature>
<dbReference type="Proteomes" id="UP000323917">
    <property type="component" value="Chromosome"/>
</dbReference>
<keyword evidence="10" id="KW-1185">Reference proteome</keyword>
<dbReference type="AlphaFoldDB" id="A0A5B9QH16"/>
<dbReference type="InterPro" id="IPR001179">
    <property type="entry name" value="PPIase_FKBP_dom"/>
</dbReference>
<sequence length="230" mass="24600" precursor="true">MFRSLALKTIVIAASLSTTACLESTAQEGLPSGDQKDNSTAPTYSYAIGLEIGTSFLADGVELDVDSLVAGIKDGLAKAKPKYDEETLVQALRQLSLARAGAMIDQNKKFLEENKKAEGVTVLPSGLQYKVLKSGEGATPTENDTVRTHYEGKLVDGTVFDSSYERNEPAEFPVTGVIGGWTEALQLMKVGDKWQLFIPSNLAYGEAGASGVIPPHATLIFDIELLDVVE</sequence>
<accession>A0A5B9QH16</accession>
<comment type="similarity">
    <text evidence="2 6">Belongs to the FKBP-type PPIase family.</text>
</comment>
<gene>
    <name evidence="9" type="primary">fklB</name>
    <name evidence="9" type="ORF">Pr1d_08070</name>
</gene>
<dbReference type="FunFam" id="3.10.50.40:FF:000004">
    <property type="entry name" value="Peptidyl-prolyl cis-trans isomerase"/>
    <property type="match status" value="1"/>
</dbReference>
<dbReference type="InterPro" id="IPR000774">
    <property type="entry name" value="PPIase_FKBP_N"/>
</dbReference>
<keyword evidence="3 5" id="KW-0697">Rotamase</keyword>
<reference evidence="9 10" key="1">
    <citation type="submission" date="2019-08" db="EMBL/GenBank/DDBJ databases">
        <title>Deep-cultivation of Planctomycetes and their phenomic and genomic characterization uncovers novel biology.</title>
        <authorList>
            <person name="Wiegand S."/>
            <person name="Jogler M."/>
            <person name="Boedeker C."/>
            <person name="Pinto D."/>
            <person name="Vollmers J."/>
            <person name="Rivas-Marin E."/>
            <person name="Kohn T."/>
            <person name="Peeters S.H."/>
            <person name="Heuer A."/>
            <person name="Rast P."/>
            <person name="Oberbeckmann S."/>
            <person name="Bunk B."/>
            <person name="Jeske O."/>
            <person name="Meyerdierks A."/>
            <person name="Storesund J.E."/>
            <person name="Kallscheuer N."/>
            <person name="Luecker S."/>
            <person name="Lage O.M."/>
            <person name="Pohl T."/>
            <person name="Merkel B.J."/>
            <person name="Hornburger P."/>
            <person name="Mueller R.-W."/>
            <person name="Bruemmer F."/>
            <person name="Labrenz M."/>
            <person name="Spormann A.M."/>
            <person name="Op den Camp H."/>
            <person name="Overmann J."/>
            <person name="Amann R."/>
            <person name="Jetten M.S.M."/>
            <person name="Mascher T."/>
            <person name="Medema M.H."/>
            <person name="Devos D.P."/>
            <person name="Kaster A.-K."/>
            <person name="Ovreas L."/>
            <person name="Rohde M."/>
            <person name="Galperin M.Y."/>
            <person name="Jogler C."/>
        </authorList>
    </citation>
    <scope>NUCLEOTIDE SEQUENCE [LARGE SCALE GENOMIC DNA]</scope>
    <source>
        <strain evidence="9 10">Pr1d</strain>
    </source>
</reference>
<feature type="chain" id="PRO_5022668888" description="Peptidyl-prolyl cis-trans isomerase" evidence="7">
    <location>
        <begin position="21"/>
        <end position="230"/>
    </location>
</feature>
<name>A0A5B9QH16_9BACT</name>
<evidence type="ECO:0000256" key="7">
    <source>
        <dbReference type="SAM" id="SignalP"/>
    </source>
</evidence>
<dbReference type="RefSeq" id="WP_148072294.1">
    <property type="nucleotide sequence ID" value="NZ_CP042913.1"/>
</dbReference>
<evidence type="ECO:0000256" key="1">
    <source>
        <dbReference type="ARBA" id="ARBA00000971"/>
    </source>
</evidence>
<evidence type="ECO:0000313" key="10">
    <source>
        <dbReference type="Proteomes" id="UP000323917"/>
    </source>
</evidence>
<dbReference type="Gene3D" id="3.10.50.40">
    <property type="match status" value="1"/>
</dbReference>
<dbReference type="InterPro" id="IPR036944">
    <property type="entry name" value="PPIase_FKBP_N_sf"/>
</dbReference>
<dbReference type="GO" id="GO:0003755">
    <property type="term" value="F:peptidyl-prolyl cis-trans isomerase activity"/>
    <property type="evidence" value="ECO:0007669"/>
    <property type="project" value="UniProtKB-UniRule"/>
</dbReference>
<evidence type="ECO:0000256" key="6">
    <source>
        <dbReference type="RuleBase" id="RU003915"/>
    </source>
</evidence>
<comment type="catalytic activity">
    <reaction evidence="1 5 6">
        <text>[protein]-peptidylproline (omega=180) = [protein]-peptidylproline (omega=0)</text>
        <dbReference type="Rhea" id="RHEA:16237"/>
        <dbReference type="Rhea" id="RHEA-COMP:10747"/>
        <dbReference type="Rhea" id="RHEA-COMP:10748"/>
        <dbReference type="ChEBI" id="CHEBI:83833"/>
        <dbReference type="ChEBI" id="CHEBI:83834"/>
        <dbReference type="EC" id="5.2.1.8"/>
    </reaction>
</comment>
<protein>
    <recommendedName>
        <fullName evidence="6">Peptidyl-prolyl cis-trans isomerase</fullName>
        <ecNumber evidence="6">5.2.1.8</ecNumber>
    </recommendedName>
</protein>
<dbReference type="Pfam" id="PF01346">
    <property type="entry name" value="FKBP_N"/>
    <property type="match status" value="1"/>
</dbReference>
<dbReference type="KEGG" id="bgok:Pr1d_08070"/>
<dbReference type="PROSITE" id="PS50059">
    <property type="entry name" value="FKBP_PPIASE"/>
    <property type="match status" value="1"/>
</dbReference>
<dbReference type="NCBIfam" id="NF008602">
    <property type="entry name" value="PRK11570.1"/>
    <property type="match status" value="1"/>
</dbReference>
<evidence type="ECO:0000256" key="4">
    <source>
        <dbReference type="ARBA" id="ARBA00023235"/>
    </source>
</evidence>
<evidence type="ECO:0000256" key="3">
    <source>
        <dbReference type="ARBA" id="ARBA00023110"/>
    </source>
</evidence>
<dbReference type="PROSITE" id="PS51257">
    <property type="entry name" value="PROKAR_LIPOPROTEIN"/>
    <property type="match status" value="1"/>
</dbReference>
<dbReference type="Gene3D" id="1.10.287.460">
    <property type="entry name" value="Peptidyl-prolyl cis-trans isomerase, FKBP-type, N-terminal domain"/>
    <property type="match status" value="1"/>
</dbReference>
<dbReference type="EMBL" id="CP042913">
    <property type="protein sequence ID" value="QEG33543.1"/>
    <property type="molecule type" value="Genomic_DNA"/>
</dbReference>
<dbReference type="PANTHER" id="PTHR43811">
    <property type="entry name" value="FKBP-TYPE PEPTIDYL-PROLYL CIS-TRANS ISOMERASE FKPA"/>
    <property type="match status" value="1"/>
</dbReference>
<dbReference type="OrthoDB" id="280278at2"/>
<feature type="signal peptide" evidence="7">
    <location>
        <begin position="1"/>
        <end position="20"/>
    </location>
</feature>
<dbReference type="GO" id="GO:0006457">
    <property type="term" value="P:protein folding"/>
    <property type="evidence" value="ECO:0007669"/>
    <property type="project" value="InterPro"/>
</dbReference>
<dbReference type="Pfam" id="PF00254">
    <property type="entry name" value="FKBP_C"/>
    <property type="match status" value="1"/>
</dbReference>
<dbReference type="EC" id="5.2.1.8" evidence="6"/>
<proteinExistence type="inferred from homology"/>
<dbReference type="SUPFAM" id="SSF54534">
    <property type="entry name" value="FKBP-like"/>
    <property type="match status" value="1"/>
</dbReference>
<keyword evidence="7" id="KW-0732">Signal</keyword>
<evidence type="ECO:0000313" key="9">
    <source>
        <dbReference type="EMBL" id="QEG33543.1"/>
    </source>
</evidence>
<evidence type="ECO:0000256" key="2">
    <source>
        <dbReference type="ARBA" id="ARBA00006577"/>
    </source>
</evidence>
<dbReference type="PANTHER" id="PTHR43811:SF23">
    <property type="entry name" value="FKBP-TYPE 22 KDA PEPTIDYL-PROLYL CIS-TRANS ISOMERASE"/>
    <property type="match status" value="1"/>
</dbReference>
<evidence type="ECO:0000256" key="5">
    <source>
        <dbReference type="PROSITE-ProRule" id="PRU00277"/>
    </source>
</evidence>
<dbReference type="InterPro" id="IPR046357">
    <property type="entry name" value="PPIase_dom_sf"/>
</dbReference>
<evidence type="ECO:0000259" key="8">
    <source>
        <dbReference type="PROSITE" id="PS50059"/>
    </source>
</evidence>
<keyword evidence="4 5" id="KW-0413">Isomerase</keyword>